<evidence type="ECO:0000256" key="6">
    <source>
        <dbReference type="RuleBase" id="RU000477"/>
    </source>
</evidence>
<dbReference type="PRINTS" id="PR00783">
    <property type="entry name" value="MINTRINSICP"/>
</dbReference>
<dbReference type="InterPro" id="IPR000425">
    <property type="entry name" value="MIP"/>
</dbReference>
<evidence type="ECO:0000256" key="5">
    <source>
        <dbReference type="ARBA" id="ARBA00023136"/>
    </source>
</evidence>
<evidence type="ECO:0008006" key="10">
    <source>
        <dbReference type="Google" id="ProtNLM"/>
    </source>
</evidence>
<dbReference type="Proteomes" id="UP000813462">
    <property type="component" value="Unassembled WGS sequence"/>
</dbReference>
<organism evidence="8 9">
    <name type="scientific">Ziziphus jujuba var. spinosa</name>
    <dbReference type="NCBI Taxonomy" id="714518"/>
    <lineage>
        <taxon>Eukaryota</taxon>
        <taxon>Viridiplantae</taxon>
        <taxon>Streptophyta</taxon>
        <taxon>Embryophyta</taxon>
        <taxon>Tracheophyta</taxon>
        <taxon>Spermatophyta</taxon>
        <taxon>Magnoliopsida</taxon>
        <taxon>eudicotyledons</taxon>
        <taxon>Gunneridae</taxon>
        <taxon>Pentapetalae</taxon>
        <taxon>rosids</taxon>
        <taxon>fabids</taxon>
        <taxon>Rosales</taxon>
        <taxon>Rhamnaceae</taxon>
        <taxon>Paliureae</taxon>
        <taxon>Ziziphus</taxon>
    </lineage>
</organism>
<dbReference type="SUPFAM" id="SSF81338">
    <property type="entry name" value="Aquaporin-like"/>
    <property type="match status" value="1"/>
</dbReference>
<dbReference type="GO" id="GO:0015267">
    <property type="term" value="F:channel activity"/>
    <property type="evidence" value="ECO:0007669"/>
    <property type="project" value="InterPro"/>
</dbReference>
<feature type="transmembrane region" description="Helical" evidence="7">
    <location>
        <begin position="48"/>
        <end position="68"/>
    </location>
</feature>
<keyword evidence="3 6" id="KW-0812">Transmembrane</keyword>
<dbReference type="InterPro" id="IPR023271">
    <property type="entry name" value="Aquaporin-like"/>
</dbReference>
<dbReference type="InterPro" id="IPR034294">
    <property type="entry name" value="Aquaporin_transptr"/>
</dbReference>
<dbReference type="PANTHER" id="PTHR45724">
    <property type="entry name" value="AQUAPORIN NIP2-1"/>
    <property type="match status" value="1"/>
</dbReference>
<comment type="caution">
    <text evidence="8">The sequence shown here is derived from an EMBL/GenBank/DDBJ whole genome shotgun (WGS) entry which is preliminary data.</text>
</comment>
<evidence type="ECO:0000256" key="1">
    <source>
        <dbReference type="ARBA" id="ARBA00004141"/>
    </source>
</evidence>
<dbReference type="Gene3D" id="1.20.1080.10">
    <property type="entry name" value="Glycerol uptake facilitator protein"/>
    <property type="match status" value="1"/>
</dbReference>
<proteinExistence type="inferred from homology"/>
<evidence type="ECO:0000256" key="2">
    <source>
        <dbReference type="ARBA" id="ARBA00022448"/>
    </source>
</evidence>
<evidence type="ECO:0000256" key="7">
    <source>
        <dbReference type="SAM" id="Phobius"/>
    </source>
</evidence>
<dbReference type="GO" id="GO:0016020">
    <property type="term" value="C:membrane"/>
    <property type="evidence" value="ECO:0007669"/>
    <property type="project" value="UniProtKB-SubCell"/>
</dbReference>
<reference evidence="8" key="1">
    <citation type="journal article" date="2021" name="Front. Plant Sci.">
        <title>Chromosome-Scale Genome Assembly for Chinese Sour Jujube and Insights Into Its Genome Evolution and Domestication Signature.</title>
        <authorList>
            <person name="Shen L.-Y."/>
            <person name="Luo H."/>
            <person name="Wang X.-L."/>
            <person name="Wang X.-M."/>
            <person name="Qiu X.-J."/>
            <person name="Liu H."/>
            <person name="Zhou S.-S."/>
            <person name="Jia K.-H."/>
            <person name="Nie S."/>
            <person name="Bao Y.-T."/>
            <person name="Zhang R.-G."/>
            <person name="Yun Q.-Z."/>
            <person name="Chai Y.-H."/>
            <person name="Lu J.-Y."/>
            <person name="Li Y."/>
            <person name="Zhao S.-W."/>
            <person name="Mao J.-F."/>
            <person name="Jia S.-G."/>
            <person name="Mao Y.-M."/>
        </authorList>
    </citation>
    <scope>NUCLEOTIDE SEQUENCE</scope>
    <source>
        <strain evidence="8">AT0</strain>
        <tissue evidence="8">Leaf</tissue>
    </source>
</reference>
<dbReference type="PANTHER" id="PTHR45724:SF21">
    <property type="entry name" value="MAJOR INTRINSIC PROTEIN"/>
    <property type="match status" value="1"/>
</dbReference>
<dbReference type="EMBL" id="JAEACU010000006">
    <property type="protein sequence ID" value="KAH7524390.1"/>
    <property type="molecule type" value="Genomic_DNA"/>
</dbReference>
<evidence type="ECO:0000256" key="3">
    <source>
        <dbReference type="ARBA" id="ARBA00022692"/>
    </source>
</evidence>
<keyword evidence="5 7" id="KW-0472">Membrane</keyword>
<feature type="transmembrane region" description="Helical" evidence="7">
    <location>
        <begin position="74"/>
        <end position="94"/>
    </location>
</feature>
<evidence type="ECO:0000313" key="8">
    <source>
        <dbReference type="EMBL" id="KAH7524390.1"/>
    </source>
</evidence>
<comment type="subcellular location">
    <subcellularLocation>
        <location evidence="1">Membrane</location>
        <topology evidence="1">Multi-pass membrane protein</topology>
    </subcellularLocation>
</comment>
<comment type="similarity">
    <text evidence="6">Belongs to the MIP/aquaporin (TC 1.A.8) family.</text>
</comment>
<sequence>MDSSPSITVAASPKQELPSALSIMEEGKFAKANDIPSKNFRKEVPKQVVAELIGTYVLIFMGCGGALVSQVQPLKMVGIAIVWGLVLMALIYAVGHVSGAQFNPAVTISLAAACKFPWKHV</sequence>
<evidence type="ECO:0000313" key="9">
    <source>
        <dbReference type="Proteomes" id="UP000813462"/>
    </source>
</evidence>
<keyword evidence="2 6" id="KW-0813">Transport</keyword>
<gene>
    <name evidence="8" type="ORF">FEM48_Zijuj06G0114200</name>
</gene>
<evidence type="ECO:0000256" key="4">
    <source>
        <dbReference type="ARBA" id="ARBA00022989"/>
    </source>
</evidence>
<dbReference type="Pfam" id="PF00230">
    <property type="entry name" value="MIP"/>
    <property type="match status" value="1"/>
</dbReference>
<accession>A0A978V905</accession>
<name>A0A978V905_ZIZJJ</name>
<dbReference type="InterPro" id="IPR022357">
    <property type="entry name" value="MIP_CS"/>
</dbReference>
<keyword evidence="4 7" id="KW-1133">Transmembrane helix</keyword>
<dbReference type="AlphaFoldDB" id="A0A978V905"/>
<dbReference type="PROSITE" id="PS00221">
    <property type="entry name" value="MIP"/>
    <property type="match status" value="1"/>
</dbReference>
<protein>
    <recommendedName>
        <fullName evidence="10">Aquaporin NIP1-1-like</fullName>
    </recommendedName>
</protein>